<dbReference type="InterPro" id="IPR000962">
    <property type="entry name" value="Znf_DskA_TraR"/>
</dbReference>
<evidence type="ECO:0000256" key="4">
    <source>
        <dbReference type="PROSITE-ProRule" id="PRU00510"/>
    </source>
</evidence>
<evidence type="ECO:0000313" key="7">
    <source>
        <dbReference type="Proteomes" id="UP000228781"/>
    </source>
</evidence>
<evidence type="ECO:0000256" key="3">
    <source>
        <dbReference type="ARBA" id="ARBA00022833"/>
    </source>
</evidence>
<sequence>MRHPPIEFLKKIKERLTAEEKHLAKEEKKISERDPFLVPERDVGNPEFVEEAGEEIGHTEVVAERGLIQRLQIETRLALSKFKIGKYGICEKCGNRIDRARLEVFPQARYCVTCERKIKGKRG</sequence>
<dbReference type="SUPFAM" id="SSF57716">
    <property type="entry name" value="Glucocorticoid receptor-like (DNA-binding domain)"/>
    <property type="match status" value="1"/>
</dbReference>
<dbReference type="PANTHER" id="PTHR33823">
    <property type="entry name" value="RNA POLYMERASE-BINDING TRANSCRIPTION FACTOR DKSA-RELATED"/>
    <property type="match status" value="1"/>
</dbReference>
<name>A0A2M8EKD4_UNCKA</name>
<keyword evidence="1" id="KW-0479">Metal-binding</keyword>
<dbReference type="Gene3D" id="1.20.120.910">
    <property type="entry name" value="DksA, coiled-coil domain"/>
    <property type="match status" value="1"/>
</dbReference>
<dbReference type="EMBL" id="PFSK01000004">
    <property type="protein sequence ID" value="PJC23206.1"/>
    <property type="molecule type" value="Genomic_DNA"/>
</dbReference>
<evidence type="ECO:0000313" key="6">
    <source>
        <dbReference type="EMBL" id="PJC23206.1"/>
    </source>
</evidence>
<dbReference type="Pfam" id="PF01258">
    <property type="entry name" value="zf-dskA_traR"/>
    <property type="match status" value="1"/>
</dbReference>
<keyword evidence="2" id="KW-0863">Zinc-finger</keyword>
<proteinExistence type="predicted"/>
<protein>
    <recommendedName>
        <fullName evidence="5">Zinc finger DksA/TraR C4-type domain-containing protein</fullName>
    </recommendedName>
</protein>
<dbReference type="PROSITE" id="PS01102">
    <property type="entry name" value="ZF_DKSA_1"/>
    <property type="match status" value="1"/>
</dbReference>
<evidence type="ECO:0000256" key="1">
    <source>
        <dbReference type="ARBA" id="ARBA00022723"/>
    </source>
</evidence>
<keyword evidence="3" id="KW-0862">Zinc</keyword>
<comment type="caution">
    <text evidence="6">The sequence shown here is derived from an EMBL/GenBank/DDBJ whole genome shotgun (WGS) entry which is preliminary data.</text>
</comment>
<dbReference type="PANTHER" id="PTHR33823:SF4">
    <property type="entry name" value="GENERAL STRESS PROTEIN 16O"/>
    <property type="match status" value="1"/>
</dbReference>
<feature type="domain" description="Zinc finger DksA/TraR C4-type" evidence="5">
    <location>
        <begin position="85"/>
        <end position="117"/>
    </location>
</feature>
<dbReference type="GO" id="GO:0008270">
    <property type="term" value="F:zinc ion binding"/>
    <property type="evidence" value="ECO:0007669"/>
    <property type="project" value="UniProtKB-KW"/>
</dbReference>
<feature type="zinc finger region" description="dksA C4-type" evidence="4">
    <location>
        <begin position="90"/>
        <end position="114"/>
    </location>
</feature>
<dbReference type="PROSITE" id="PS51128">
    <property type="entry name" value="ZF_DKSA_2"/>
    <property type="match status" value="1"/>
</dbReference>
<gene>
    <name evidence="6" type="ORF">CO059_00170</name>
</gene>
<evidence type="ECO:0000256" key="2">
    <source>
        <dbReference type="ARBA" id="ARBA00022771"/>
    </source>
</evidence>
<reference evidence="7" key="1">
    <citation type="submission" date="2017-09" db="EMBL/GenBank/DDBJ databases">
        <title>Depth-based differentiation of microbial function through sediment-hosted aquifers and enrichment of novel symbionts in the deep terrestrial subsurface.</title>
        <authorList>
            <person name="Probst A.J."/>
            <person name="Ladd B."/>
            <person name="Jarett J.K."/>
            <person name="Geller-Mcgrath D.E."/>
            <person name="Sieber C.M.K."/>
            <person name="Emerson J.B."/>
            <person name="Anantharaman K."/>
            <person name="Thomas B.C."/>
            <person name="Malmstrom R."/>
            <person name="Stieglmeier M."/>
            <person name="Klingl A."/>
            <person name="Woyke T."/>
            <person name="Ryan C.M."/>
            <person name="Banfield J.F."/>
        </authorList>
    </citation>
    <scope>NUCLEOTIDE SEQUENCE [LARGE SCALE GENOMIC DNA]</scope>
</reference>
<dbReference type="Proteomes" id="UP000228781">
    <property type="component" value="Unassembled WGS sequence"/>
</dbReference>
<evidence type="ECO:0000259" key="5">
    <source>
        <dbReference type="Pfam" id="PF01258"/>
    </source>
</evidence>
<dbReference type="AlphaFoldDB" id="A0A2M8EKD4"/>
<accession>A0A2M8EKD4</accession>
<dbReference type="InterPro" id="IPR020458">
    <property type="entry name" value="Znf_DskA_TraR_CS"/>
</dbReference>
<organism evidence="6 7">
    <name type="scientific">candidate division WWE3 bacterium CG_4_9_14_0_2_um_filter_48_10</name>
    <dbReference type="NCBI Taxonomy" id="1975078"/>
    <lineage>
        <taxon>Bacteria</taxon>
        <taxon>Katanobacteria</taxon>
    </lineage>
</organism>